<keyword evidence="1" id="KW-0805">Transcription regulation</keyword>
<dbReference type="InterPro" id="IPR009057">
    <property type="entry name" value="Homeodomain-like_sf"/>
</dbReference>
<accession>A0A517DPP8</accession>
<reference evidence="5 6" key="1">
    <citation type="submission" date="2019-02" db="EMBL/GenBank/DDBJ databases">
        <title>Closed genome of Sporomusa termitida DSM 4440.</title>
        <authorList>
            <person name="Poehlein A."/>
            <person name="Daniel R."/>
        </authorList>
    </citation>
    <scope>NUCLEOTIDE SEQUENCE [LARGE SCALE GENOMIC DNA]</scope>
    <source>
        <strain evidence="5 6">DSM 4440</strain>
    </source>
</reference>
<dbReference type="PROSITE" id="PS01124">
    <property type="entry name" value="HTH_ARAC_FAMILY_2"/>
    <property type="match status" value="1"/>
</dbReference>
<dbReference type="SMART" id="SM00342">
    <property type="entry name" value="HTH_ARAC"/>
    <property type="match status" value="1"/>
</dbReference>
<evidence type="ECO:0000256" key="2">
    <source>
        <dbReference type="ARBA" id="ARBA00023125"/>
    </source>
</evidence>
<dbReference type="EMBL" id="CP036259">
    <property type="protein sequence ID" value="QDR79345.1"/>
    <property type="molecule type" value="Genomic_DNA"/>
</dbReference>
<protein>
    <submittedName>
        <fullName evidence="5">Regulatory protein SoxS</fullName>
    </submittedName>
</protein>
<dbReference type="SUPFAM" id="SSF46689">
    <property type="entry name" value="Homeodomain-like"/>
    <property type="match status" value="1"/>
</dbReference>
<evidence type="ECO:0000256" key="3">
    <source>
        <dbReference type="ARBA" id="ARBA00023163"/>
    </source>
</evidence>
<dbReference type="PANTHER" id="PTHR47504:SF5">
    <property type="entry name" value="RIGHT ORIGIN-BINDING PROTEIN"/>
    <property type="match status" value="1"/>
</dbReference>
<dbReference type="InterPro" id="IPR050959">
    <property type="entry name" value="MarA-like"/>
</dbReference>
<evidence type="ECO:0000313" key="6">
    <source>
        <dbReference type="Proteomes" id="UP000320776"/>
    </source>
</evidence>
<dbReference type="Proteomes" id="UP000320776">
    <property type="component" value="Chromosome"/>
</dbReference>
<sequence>MDWIERMNGAMSYIEDNLTAEIDFKTAAATACCSVYHFQRMFSFITEIPLSEYIRRRRLTLAAADLQNTDIKIINLALRYGYPSPALFKKCTVLRPRRRGRQEFG</sequence>
<proteinExistence type="predicted"/>
<dbReference type="InterPro" id="IPR018060">
    <property type="entry name" value="HTH_AraC"/>
</dbReference>
<name>A0A517DPP8_9FIRM</name>
<dbReference type="AlphaFoldDB" id="A0A517DPP8"/>
<keyword evidence="3" id="KW-0804">Transcription</keyword>
<gene>
    <name evidence="5" type="primary">soxS</name>
    <name evidence="5" type="ORF">SPTER_06190</name>
</gene>
<feature type="domain" description="HTH araC/xylS-type" evidence="4">
    <location>
        <begin position="8"/>
        <end position="88"/>
    </location>
</feature>
<evidence type="ECO:0000256" key="1">
    <source>
        <dbReference type="ARBA" id="ARBA00023015"/>
    </source>
</evidence>
<dbReference type="Gene3D" id="1.10.10.60">
    <property type="entry name" value="Homeodomain-like"/>
    <property type="match status" value="2"/>
</dbReference>
<organism evidence="5 6">
    <name type="scientific">Sporomusa termitida</name>
    <dbReference type="NCBI Taxonomy" id="2377"/>
    <lineage>
        <taxon>Bacteria</taxon>
        <taxon>Bacillati</taxon>
        <taxon>Bacillota</taxon>
        <taxon>Negativicutes</taxon>
        <taxon>Selenomonadales</taxon>
        <taxon>Sporomusaceae</taxon>
        <taxon>Sporomusa</taxon>
    </lineage>
</organism>
<dbReference type="GO" id="GO:0003700">
    <property type="term" value="F:DNA-binding transcription factor activity"/>
    <property type="evidence" value="ECO:0007669"/>
    <property type="project" value="InterPro"/>
</dbReference>
<dbReference type="GO" id="GO:0043565">
    <property type="term" value="F:sequence-specific DNA binding"/>
    <property type="evidence" value="ECO:0007669"/>
    <property type="project" value="InterPro"/>
</dbReference>
<keyword evidence="2" id="KW-0238">DNA-binding</keyword>
<dbReference type="PANTHER" id="PTHR47504">
    <property type="entry name" value="RIGHT ORIGIN-BINDING PROTEIN"/>
    <property type="match status" value="1"/>
</dbReference>
<evidence type="ECO:0000259" key="4">
    <source>
        <dbReference type="PROSITE" id="PS01124"/>
    </source>
</evidence>
<keyword evidence="6" id="KW-1185">Reference proteome</keyword>
<evidence type="ECO:0000313" key="5">
    <source>
        <dbReference type="EMBL" id="QDR79345.1"/>
    </source>
</evidence>
<dbReference type="Pfam" id="PF12833">
    <property type="entry name" value="HTH_18"/>
    <property type="match status" value="1"/>
</dbReference>
<dbReference type="KEGG" id="sted:SPTER_06190"/>